<dbReference type="Gene3D" id="2.60.40.10">
    <property type="entry name" value="Immunoglobulins"/>
    <property type="match status" value="1"/>
</dbReference>
<dbReference type="InterPro" id="IPR051915">
    <property type="entry name" value="Cellulose_Degrad_GH3"/>
</dbReference>
<protein>
    <recommendedName>
        <fullName evidence="3">beta-glucosidase</fullName>
        <ecNumber evidence="3">3.2.1.21</ecNumber>
    </recommendedName>
    <alternativeName>
        <fullName evidence="9">Beta-D-glucoside glucohydrolase</fullName>
    </alternativeName>
    <alternativeName>
        <fullName evidence="7">Cellobiase</fullName>
    </alternativeName>
    <alternativeName>
        <fullName evidence="8">Gentiobiase</fullName>
    </alternativeName>
</protein>
<dbReference type="PANTHER" id="PTHR30620">
    <property type="entry name" value="PERIPLASMIC BETA-GLUCOSIDASE-RELATED"/>
    <property type="match status" value="1"/>
</dbReference>
<accession>A0A031JUY3</accession>
<keyword evidence="5 10" id="KW-0378">Hydrolase</keyword>
<dbReference type="InterPro" id="IPR036881">
    <property type="entry name" value="Glyco_hydro_3_C_sf"/>
</dbReference>
<evidence type="ECO:0000256" key="5">
    <source>
        <dbReference type="ARBA" id="ARBA00022801"/>
    </source>
</evidence>
<dbReference type="EMBL" id="JFYZ01000016">
    <property type="protein sequence ID" value="EZP80618.1"/>
    <property type="molecule type" value="Genomic_DNA"/>
</dbReference>
<dbReference type="InterPro" id="IPR036962">
    <property type="entry name" value="Glyco_hydro_3_N_sf"/>
</dbReference>
<dbReference type="PATRIC" id="fig|158500.4.peg.3453"/>
<gene>
    <name evidence="12" type="ORF">BV97_03385</name>
</gene>
<dbReference type="Pfam" id="PF00933">
    <property type="entry name" value="Glyco_hydro_3"/>
    <property type="match status" value="1"/>
</dbReference>
<dbReference type="PANTHER" id="PTHR30620:SF16">
    <property type="entry name" value="LYSOSOMAL BETA GLUCOSIDASE"/>
    <property type="match status" value="1"/>
</dbReference>
<evidence type="ECO:0000259" key="11">
    <source>
        <dbReference type="SMART" id="SM01217"/>
    </source>
</evidence>
<dbReference type="InterPro" id="IPR019800">
    <property type="entry name" value="Glyco_hydro_3_AS"/>
</dbReference>
<dbReference type="Proteomes" id="UP000024329">
    <property type="component" value="Unassembled WGS sequence"/>
</dbReference>
<sequence>MARARALPQCNKMPYRGLTGASRRTNSQEFMNPDRRTVLSGIIASAIASGFSFRALAAEEVTRVDDLIKKMTIEEKAGQMTCLADAFRPFNPPNPAAGIQDVKKLSEEIRKGRVGCLFNGIGVAGARKAQEIAVNDSRLGIPLLLAGDVIHGLKTIFPVPLAEASSFDPVLAQRTARAMALEATAAGLHLTFAPMADVARDQRWGRVVEGSGEDVTLTALLSAARVRGFQGRDLRRDDSLLACPKHFAAYGAVAGGLEYGSVDISDETLRETHLPPFGSAFAAGALTTMAAFSEINGVPATADRTLLTDILRGEMGFTGFVFSDYTADEELVAHGYAEDDRDAARLAVLAGVDMSMQSGLYIRYLPDLVKSGAVPMGTVDVAVRRILYVKMAMGLFDNPWRSLDEAAEKSRIGAPVHRELAREAGARSIVLLQNDGVLPLDKGKKQKIALIGPFGDDKANLYGPWAFYGDADKGVDVASGLRGAMVDPDQLTVVAGCAIHGPTDGGIEEAVKAAKAADVVILALGESQDMSGEAQSRTVIEIPPAQQALADAVAAVKKPTVVLLRHGRALAIHDGVANANAVLATWFLGSEAGNAIADVVFGKVDPSGKLPVSFPWESGQEPFFYDRKSTGRPTVPNGSTEYKARYATTDNSARYPFGHGLSYTRFTLDKLQVSDPALRWDGTVSITARLTNSGKRRGSEIVQLYTRDRVASRTRPIREFKKMERVTLEPGESRTVRFTLSRTDLEFVGAGNRRLAEPGAFDVWVGQSSEDGLHTQITLYAAAPASA</sequence>
<keyword evidence="4" id="KW-0732">Signal</keyword>
<dbReference type="InterPro" id="IPR013783">
    <property type="entry name" value="Ig-like_fold"/>
</dbReference>
<dbReference type="InterPro" id="IPR001764">
    <property type="entry name" value="Glyco_hydro_3_N"/>
</dbReference>
<dbReference type="SUPFAM" id="SSF52279">
    <property type="entry name" value="Beta-D-glucan exohydrolase, C-terminal domain"/>
    <property type="match status" value="1"/>
</dbReference>
<dbReference type="PROSITE" id="PS00775">
    <property type="entry name" value="GLYCOSYL_HYDROL_F3"/>
    <property type="match status" value="1"/>
</dbReference>
<evidence type="ECO:0000256" key="9">
    <source>
        <dbReference type="ARBA" id="ARBA00032594"/>
    </source>
</evidence>
<dbReference type="GO" id="GO:0008422">
    <property type="term" value="F:beta-glucosidase activity"/>
    <property type="evidence" value="ECO:0007669"/>
    <property type="project" value="UniProtKB-EC"/>
</dbReference>
<evidence type="ECO:0000256" key="4">
    <source>
        <dbReference type="ARBA" id="ARBA00022729"/>
    </source>
</evidence>
<proteinExistence type="inferred from homology"/>
<comment type="caution">
    <text evidence="12">The sequence shown here is derived from an EMBL/GenBank/DDBJ whole genome shotgun (WGS) entry which is preliminary data.</text>
</comment>
<dbReference type="Gene3D" id="3.40.50.1700">
    <property type="entry name" value="Glycoside hydrolase family 3 C-terminal domain"/>
    <property type="match status" value="1"/>
</dbReference>
<name>A0A031JUY3_9SPHN</name>
<dbReference type="InterPro" id="IPR026891">
    <property type="entry name" value="Fn3-like"/>
</dbReference>
<evidence type="ECO:0000256" key="3">
    <source>
        <dbReference type="ARBA" id="ARBA00012744"/>
    </source>
</evidence>
<dbReference type="InterPro" id="IPR017853">
    <property type="entry name" value="GH"/>
</dbReference>
<comment type="similarity">
    <text evidence="2 10">Belongs to the glycosyl hydrolase 3 family.</text>
</comment>
<dbReference type="SUPFAM" id="SSF51445">
    <property type="entry name" value="(Trans)glycosidases"/>
    <property type="match status" value="1"/>
</dbReference>
<dbReference type="InterPro" id="IPR002772">
    <property type="entry name" value="Glyco_hydro_3_C"/>
</dbReference>
<evidence type="ECO:0000256" key="1">
    <source>
        <dbReference type="ARBA" id="ARBA00000448"/>
    </source>
</evidence>
<evidence type="ECO:0000256" key="10">
    <source>
        <dbReference type="RuleBase" id="RU361161"/>
    </source>
</evidence>
<evidence type="ECO:0000313" key="12">
    <source>
        <dbReference type="EMBL" id="EZP80618.1"/>
    </source>
</evidence>
<dbReference type="eggNOG" id="COG1472">
    <property type="taxonomic scope" value="Bacteria"/>
</dbReference>
<dbReference type="EC" id="3.2.1.21" evidence="3"/>
<evidence type="ECO:0000313" key="13">
    <source>
        <dbReference type="Proteomes" id="UP000024329"/>
    </source>
</evidence>
<dbReference type="FunFam" id="2.60.40.10:FF:000495">
    <property type="entry name" value="Periplasmic beta-glucosidase"/>
    <property type="match status" value="1"/>
</dbReference>
<keyword evidence="6 10" id="KW-0326">Glycosidase</keyword>
<dbReference type="PRINTS" id="PR00133">
    <property type="entry name" value="GLHYDRLASE3"/>
</dbReference>
<dbReference type="FunFam" id="3.20.20.300:FF:000005">
    <property type="entry name" value="Periplasmic beta-glucosidase"/>
    <property type="match status" value="1"/>
</dbReference>
<organism evidence="12 13">
    <name type="scientific">Novosphingobium resinovorum</name>
    <dbReference type="NCBI Taxonomy" id="158500"/>
    <lineage>
        <taxon>Bacteria</taxon>
        <taxon>Pseudomonadati</taxon>
        <taxon>Pseudomonadota</taxon>
        <taxon>Alphaproteobacteria</taxon>
        <taxon>Sphingomonadales</taxon>
        <taxon>Sphingomonadaceae</taxon>
        <taxon>Novosphingobium</taxon>
    </lineage>
</organism>
<dbReference type="Pfam" id="PF14310">
    <property type="entry name" value="Fn3-like"/>
    <property type="match status" value="1"/>
</dbReference>
<dbReference type="Pfam" id="PF01915">
    <property type="entry name" value="Glyco_hydro_3_C"/>
    <property type="match status" value="1"/>
</dbReference>
<reference evidence="12 13" key="1">
    <citation type="submission" date="2014-03" db="EMBL/GenBank/DDBJ databases">
        <title>Whole genome sequence of Novosphingobium resinovorum KF1.</title>
        <authorList>
            <person name="Gan H.M."/>
            <person name="Gan H.Y."/>
            <person name="Chew T.H."/>
            <person name="Savka M.A."/>
        </authorList>
    </citation>
    <scope>NUCLEOTIDE SEQUENCE [LARGE SCALE GENOMIC DNA]</scope>
    <source>
        <strain evidence="12 13">KF1</strain>
    </source>
</reference>
<dbReference type="AlphaFoldDB" id="A0A031JUY3"/>
<dbReference type="Gene3D" id="3.20.20.300">
    <property type="entry name" value="Glycoside hydrolase, family 3, N-terminal domain"/>
    <property type="match status" value="1"/>
</dbReference>
<dbReference type="SMART" id="SM01217">
    <property type="entry name" value="Fn3_like"/>
    <property type="match status" value="1"/>
</dbReference>
<evidence type="ECO:0000256" key="8">
    <source>
        <dbReference type="ARBA" id="ARBA00032194"/>
    </source>
</evidence>
<evidence type="ECO:0000256" key="7">
    <source>
        <dbReference type="ARBA" id="ARBA00031448"/>
    </source>
</evidence>
<dbReference type="GO" id="GO:0009251">
    <property type="term" value="P:glucan catabolic process"/>
    <property type="evidence" value="ECO:0007669"/>
    <property type="project" value="TreeGrafter"/>
</dbReference>
<feature type="domain" description="Fibronectin type III-like" evidence="11">
    <location>
        <begin position="700"/>
        <end position="769"/>
    </location>
</feature>
<evidence type="ECO:0000256" key="2">
    <source>
        <dbReference type="ARBA" id="ARBA00005336"/>
    </source>
</evidence>
<evidence type="ECO:0000256" key="6">
    <source>
        <dbReference type="ARBA" id="ARBA00023295"/>
    </source>
</evidence>
<comment type="catalytic activity">
    <reaction evidence="1">
        <text>Hydrolysis of terminal, non-reducing beta-D-glucosyl residues with release of beta-D-glucose.</text>
        <dbReference type="EC" id="3.2.1.21"/>
    </reaction>
</comment>